<keyword evidence="2" id="KW-0807">Transducer</keyword>
<dbReference type="InterPro" id="IPR051310">
    <property type="entry name" value="MCP_chemotaxis"/>
</dbReference>
<keyword evidence="4" id="KW-0812">Transmembrane</keyword>
<dbReference type="EMBL" id="JBHSHJ010000005">
    <property type="protein sequence ID" value="MFC4788924.1"/>
    <property type="molecule type" value="Genomic_DNA"/>
</dbReference>
<protein>
    <submittedName>
        <fullName evidence="7">Methyl-accepting chemotaxis protein</fullName>
    </submittedName>
</protein>
<dbReference type="InterPro" id="IPR035965">
    <property type="entry name" value="PAS-like_dom_sf"/>
</dbReference>
<dbReference type="Gene3D" id="1.10.287.950">
    <property type="entry name" value="Methyl-accepting chemotaxis protein"/>
    <property type="match status" value="1"/>
</dbReference>
<evidence type="ECO:0000256" key="1">
    <source>
        <dbReference type="ARBA" id="ARBA00029447"/>
    </source>
</evidence>
<evidence type="ECO:0000256" key="3">
    <source>
        <dbReference type="SAM" id="Coils"/>
    </source>
</evidence>
<feature type="domain" description="Methyl-accepting transducer" evidence="5">
    <location>
        <begin position="275"/>
        <end position="504"/>
    </location>
</feature>
<keyword evidence="4" id="KW-1133">Transmembrane helix</keyword>
<feature type="transmembrane region" description="Helical" evidence="4">
    <location>
        <begin position="195"/>
        <end position="213"/>
    </location>
</feature>
<evidence type="ECO:0000256" key="2">
    <source>
        <dbReference type="PROSITE-ProRule" id="PRU00284"/>
    </source>
</evidence>
<gene>
    <name evidence="7" type="ORF">ACFO6X_08020</name>
</gene>
<dbReference type="InterPro" id="IPR013655">
    <property type="entry name" value="PAS_fold_3"/>
</dbReference>
<feature type="transmembrane region" description="Helical" evidence="4">
    <location>
        <begin position="172"/>
        <end position="189"/>
    </location>
</feature>
<dbReference type="SMART" id="SM00283">
    <property type="entry name" value="MA"/>
    <property type="match status" value="1"/>
</dbReference>
<dbReference type="InterPro" id="IPR001610">
    <property type="entry name" value="PAC"/>
</dbReference>
<dbReference type="InterPro" id="IPR004090">
    <property type="entry name" value="Chemotax_Me-accpt_rcpt"/>
</dbReference>
<dbReference type="Pfam" id="PF00015">
    <property type="entry name" value="MCPsignal"/>
    <property type="match status" value="1"/>
</dbReference>
<dbReference type="Proteomes" id="UP001596001">
    <property type="component" value="Unassembled WGS sequence"/>
</dbReference>
<accession>A0ABV9QDD2</accession>
<proteinExistence type="inferred from homology"/>
<dbReference type="CDD" id="cd00130">
    <property type="entry name" value="PAS"/>
    <property type="match status" value="1"/>
</dbReference>
<dbReference type="SMART" id="SM00086">
    <property type="entry name" value="PAC"/>
    <property type="match status" value="1"/>
</dbReference>
<evidence type="ECO:0000313" key="8">
    <source>
        <dbReference type="Proteomes" id="UP001596001"/>
    </source>
</evidence>
<dbReference type="SUPFAM" id="SSF58104">
    <property type="entry name" value="Methyl-accepting chemotaxis protein (MCP) signaling domain"/>
    <property type="match status" value="1"/>
</dbReference>
<sequence length="520" mass="57351">MRTNLPVSNQEFDYSSDEFLMSTTDPQGRLTHCNAAFIRVSGFSMEELMGQPHNIVRHPDMPPEAFKDMWNTIGHGRSWIGLVKNRRKDGDFYWVRAHVTPLMENGKPMGYMSVRMKPTREEVQKAQALYARIHQERASGRKTFRLHSGHVRMNGWRDWVGRMQRATFTQRLAAMLLLLLALPLLPWALDWTGLPALALQGGLGAVIAALILWRFHRRITLAVADANRLASQIASCSVSDKYHQVDGRHPMALLMERLQQIRVNLWAVVHDARAEISGFGHIVHDVAQGAQELARRTEAQARNLEQTAATMEELASTVRQSNATAQEVLRQSEHSATLARIGGQAVGEISTVVQSITQSSQQMVQIISTIEGIAFQTNILALNAAVEAARAGEQGRGFAVVAGEVRALAQRSATAAREIRNLISESGAHTQRGAEKMQAAGETIAQVVESVTHVNALMGQMGIVTKEQSDELLQINEAVMNLDQVTQENAALVEQSAATAQAMSQNTGVLGRTLAVFRLR</sequence>
<dbReference type="PANTHER" id="PTHR43531:SF7">
    <property type="entry name" value="AEROTAXIS RECEPTOR"/>
    <property type="match status" value="1"/>
</dbReference>
<keyword evidence="8" id="KW-1185">Reference proteome</keyword>
<dbReference type="Pfam" id="PF08447">
    <property type="entry name" value="PAS_3"/>
    <property type="match status" value="1"/>
</dbReference>
<evidence type="ECO:0000256" key="4">
    <source>
        <dbReference type="SAM" id="Phobius"/>
    </source>
</evidence>
<evidence type="ECO:0000259" key="6">
    <source>
        <dbReference type="PROSITE" id="PS50112"/>
    </source>
</evidence>
<evidence type="ECO:0000259" key="5">
    <source>
        <dbReference type="PROSITE" id="PS50111"/>
    </source>
</evidence>
<dbReference type="PRINTS" id="PR00260">
    <property type="entry name" value="CHEMTRNSDUCR"/>
</dbReference>
<dbReference type="CDD" id="cd11386">
    <property type="entry name" value="MCP_signal"/>
    <property type="match status" value="1"/>
</dbReference>
<dbReference type="PROSITE" id="PS50111">
    <property type="entry name" value="CHEMOTAXIS_TRANSDUC_2"/>
    <property type="match status" value="1"/>
</dbReference>
<dbReference type="PROSITE" id="PS50112">
    <property type="entry name" value="PAS"/>
    <property type="match status" value="1"/>
</dbReference>
<feature type="domain" description="PAS" evidence="6">
    <location>
        <begin position="25"/>
        <end position="60"/>
    </location>
</feature>
<name>A0ABV9QDD2_9BURK</name>
<reference evidence="8" key="1">
    <citation type="journal article" date="2019" name="Int. J. Syst. Evol. Microbiol.">
        <title>The Global Catalogue of Microorganisms (GCM) 10K type strain sequencing project: providing services to taxonomists for standard genome sequencing and annotation.</title>
        <authorList>
            <consortium name="The Broad Institute Genomics Platform"/>
            <consortium name="The Broad Institute Genome Sequencing Center for Infectious Disease"/>
            <person name="Wu L."/>
            <person name="Ma J."/>
        </authorList>
    </citation>
    <scope>NUCLEOTIDE SEQUENCE [LARGE SCALE GENOMIC DNA]</scope>
    <source>
        <strain evidence="8">CCUG 49452</strain>
    </source>
</reference>
<feature type="coiled-coil region" evidence="3">
    <location>
        <begin position="287"/>
        <end position="314"/>
    </location>
</feature>
<evidence type="ECO:0000313" key="7">
    <source>
        <dbReference type="EMBL" id="MFC4788924.1"/>
    </source>
</evidence>
<organism evidence="7 8">
    <name type="scientific">Giesbergeria sinuosa</name>
    <dbReference type="NCBI Taxonomy" id="80883"/>
    <lineage>
        <taxon>Bacteria</taxon>
        <taxon>Pseudomonadati</taxon>
        <taxon>Pseudomonadota</taxon>
        <taxon>Betaproteobacteria</taxon>
        <taxon>Burkholderiales</taxon>
        <taxon>Comamonadaceae</taxon>
        <taxon>Giesbergeria</taxon>
    </lineage>
</organism>
<dbReference type="InterPro" id="IPR004089">
    <property type="entry name" value="MCPsignal_dom"/>
</dbReference>
<dbReference type="SUPFAM" id="SSF55785">
    <property type="entry name" value="PYP-like sensor domain (PAS domain)"/>
    <property type="match status" value="1"/>
</dbReference>
<keyword evidence="4" id="KW-0472">Membrane</keyword>
<dbReference type="PANTHER" id="PTHR43531">
    <property type="entry name" value="PROTEIN ICFG"/>
    <property type="match status" value="1"/>
</dbReference>
<dbReference type="NCBIfam" id="TIGR00229">
    <property type="entry name" value="sensory_box"/>
    <property type="match status" value="1"/>
</dbReference>
<keyword evidence="3" id="KW-0175">Coiled coil</keyword>
<dbReference type="Gene3D" id="3.30.450.20">
    <property type="entry name" value="PAS domain"/>
    <property type="match status" value="1"/>
</dbReference>
<dbReference type="InterPro" id="IPR000014">
    <property type="entry name" value="PAS"/>
</dbReference>
<dbReference type="RefSeq" id="WP_382431821.1">
    <property type="nucleotide sequence ID" value="NZ_JBHSHJ010000005.1"/>
</dbReference>
<comment type="similarity">
    <text evidence="1">Belongs to the methyl-accepting chemotaxis (MCP) protein family.</text>
</comment>
<comment type="caution">
    <text evidence="7">The sequence shown here is derived from an EMBL/GenBank/DDBJ whole genome shotgun (WGS) entry which is preliminary data.</text>
</comment>